<comment type="caution">
    <text evidence="1">The sequence shown here is derived from an EMBL/GenBank/DDBJ whole genome shotgun (WGS) entry which is preliminary data.</text>
</comment>
<accession>A0ABT3TW53</accession>
<proteinExistence type="predicted"/>
<dbReference type="RefSeq" id="WP_266600506.1">
    <property type="nucleotide sequence ID" value="NZ_JAPHNL010000179.1"/>
</dbReference>
<dbReference type="Proteomes" id="UP001163064">
    <property type="component" value="Unassembled WGS sequence"/>
</dbReference>
<protein>
    <submittedName>
        <fullName evidence="1">Uncharacterized protein</fullName>
    </submittedName>
</protein>
<dbReference type="EMBL" id="JAPHNL010000179">
    <property type="protein sequence ID" value="MCX3061279.1"/>
    <property type="molecule type" value="Genomic_DNA"/>
</dbReference>
<gene>
    <name evidence="1" type="ORF">OFY01_16230</name>
</gene>
<evidence type="ECO:0000313" key="1">
    <source>
        <dbReference type="EMBL" id="MCX3061279.1"/>
    </source>
</evidence>
<keyword evidence="2" id="KW-1185">Reference proteome</keyword>
<sequence length="169" mass="18461">MGLFDRLTGTRRPPEGVAARPAADVRAALLALNGPDVPYAVRDGRAEGADLIAEWRVLEPAWQTYFARSQVSRTFQVRMRLAPDQHEVRAVDQEFDVTWSAGAPTLSVVARAQRGQVRTVSVRRTVGGDGTGAGGTDSFRFDSDDLKRPLQETVLGSGWTWRGVILGKL</sequence>
<organism evidence="1 2">
    <name type="scientific">Streptomyces beihaiensis</name>
    <dbReference type="NCBI Taxonomy" id="2984495"/>
    <lineage>
        <taxon>Bacteria</taxon>
        <taxon>Bacillati</taxon>
        <taxon>Actinomycetota</taxon>
        <taxon>Actinomycetes</taxon>
        <taxon>Kitasatosporales</taxon>
        <taxon>Streptomycetaceae</taxon>
        <taxon>Streptomyces</taxon>
    </lineage>
</organism>
<name>A0ABT3TW53_9ACTN</name>
<evidence type="ECO:0000313" key="2">
    <source>
        <dbReference type="Proteomes" id="UP001163064"/>
    </source>
</evidence>
<reference evidence="1" key="1">
    <citation type="submission" date="2022-10" db="EMBL/GenBank/DDBJ databases">
        <title>Streptomyces beihaiensis sp. nov., a chitin degrading actinobacterium, isolated from shrimp pond soil.</title>
        <authorList>
            <person name="Xie J."/>
            <person name="Shen N."/>
        </authorList>
    </citation>
    <scope>NUCLEOTIDE SEQUENCE</scope>
    <source>
        <strain evidence="1">GXMU-J5</strain>
    </source>
</reference>